<feature type="chain" id="PRO_5008146485" evidence="2">
    <location>
        <begin position="21"/>
        <end position="186"/>
    </location>
</feature>
<reference evidence="3" key="1">
    <citation type="submission" date="2014-05" db="EMBL/GenBank/DDBJ databases">
        <title>The genome and life-stage specific transcriptomes of Globodera pallida elucidate key aspects of plant parasitism by a cyst nematode.</title>
        <authorList>
            <person name="Cotton J.A."/>
            <person name="Lilley C.J."/>
            <person name="Jones L.M."/>
            <person name="Kikuchi T."/>
            <person name="Reid A.J."/>
            <person name="Thorpe P."/>
            <person name="Tsai I.J."/>
            <person name="Beasley H."/>
            <person name="Blok V."/>
            <person name="Cock P.J.A."/>
            <person name="Van den Akker S.E."/>
            <person name="Holroyd N."/>
            <person name="Hunt M."/>
            <person name="Mantelin S."/>
            <person name="Naghra H."/>
            <person name="Pain A."/>
            <person name="Palomares-Rius J.E."/>
            <person name="Zarowiecki M."/>
            <person name="Berriman M."/>
            <person name="Jones J.T."/>
            <person name="Urwin P.E."/>
        </authorList>
    </citation>
    <scope>NUCLEOTIDE SEQUENCE [LARGE SCALE GENOMIC DNA]</scope>
    <source>
        <strain evidence="3">Lindley</strain>
    </source>
</reference>
<dbReference type="Proteomes" id="UP000050741">
    <property type="component" value="Unassembled WGS sequence"/>
</dbReference>
<evidence type="ECO:0000313" key="3">
    <source>
        <dbReference type="Proteomes" id="UP000050741"/>
    </source>
</evidence>
<evidence type="ECO:0000256" key="1">
    <source>
        <dbReference type="SAM" id="MobiDB-lite"/>
    </source>
</evidence>
<reference evidence="4" key="2">
    <citation type="submission" date="2016-06" db="UniProtKB">
        <authorList>
            <consortium name="WormBaseParasite"/>
        </authorList>
    </citation>
    <scope>IDENTIFICATION</scope>
</reference>
<proteinExistence type="predicted"/>
<feature type="signal peptide" evidence="2">
    <location>
        <begin position="1"/>
        <end position="20"/>
    </location>
</feature>
<protein>
    <submittedName>
        <fullName evidence="4">Secretory peptide</fullName>
    </submittedName>
</protein>
<keyword evidence="2" id="KW-0732">Signal</keyword>
<evidence type="ECO:0000313" key="4">
    <source>
        <dbReference type="WBParaSite" id="GPLIN_000294600"/>
    </source>
</evidence>
<dbReference type="WBParaSite" id="GPLIN_000294600">
    <property type="protein sequence ID" value="GPLIN_000294600"/>
    <property type="gene ID" value="GPLIN_000294600"/>
</dbReference>
<evidence type="ECO:0000256" key="2">
    <source>
        <dbReference type="SAM" id="SignalP"/>
    </source>
</evidence>
<keyword evidence="3" id="KW-1185">Reference proteome</keyword>
<feature type="region of interest" description="Disordered" evidence="1">
    <location>
        <begin position="164"/>
        <end position="186"/>
    </location>
</feature>
<sequence>MDVSKSGVLAFAFLTALTCPGFICLGDDSFAPEKLTACNKMAAKCRDYWGECFQRDAAIGDACCPEGSAWKCGNHMTPQERMLRDPSGYGKLINCFLAGHPDWESLGDCLPNPLKCRSPSMCLNEFHEYEAKIKKCPMYLKCLQRKHLNWQSLNKCLPDPDNKEECNAPLPPNENATEAEEGKNEL</sequence>
<accession>A0A183BQR0</accession>
<name>A0A183BQR0_GLOPA</name>
<dbReference type="AlphaFoldDB" id="A0A183BQR0"/>
<organism evidence="3 4">
    <name type="scientific">Globodera pallida</name>
    <name type="common">Potato cyst nematode worm</name>
    <name type="synonym">Heterodera pallida</name>
    <dbReference type="NCBI Taxonomy" id="36090"/>
    <lineage>
        <taxon>Eukaryota</taxon>
        <taxon>Metazoa</taxon>
        <taxon>Ecdysozoa</taxon>
        <taxon>Nematoda</taxon>
        <taxon>Chromadorea</taxon>
        <taxon>Rhabditida</taxon>
        <taxon>Tylenchina</taxon>
        <taxon>Tylenchomorpha</taxon>
        <taxon>Tylenchoidea</taxon>
        <taxon>Heteroderidae</taxon>
        <taxon>Heteroderinae</taxon>
        <taxon>Globodera</taxon>
    </lineage>
</organism>